<comment type="similarity">
    <text evidence="2">Belongs to the MgtC/SapB family.</text>
</comment>
<comment type="caution">
    <text evidence="9">The sequence shown here is derived from an EMBL/GenBank/DDBJ whole genome shotgun (WGS) entry which is preliminary data.</text>
</comment>
<evidence type="ECO:0000256" key="4">
    <source>
        <dbReference type="ARBA" id="ARBA00022692"/>
    </source>
</evidence>
<dbReference type="AlphaFoldDB" id="A0A3P1WVH9"/>
<dbReference type="PANTHER" id="PTHR33778:SF1">
    <property type="entry name" value="MAGNESIUM TRANSPORTER YHID-RELATED"/>
    <property type="match status" value="1"/>
</dbReference>
<evidence type="ECO:0000313" key="9">
    <source>
        <dbReference type="EMBL" id="RRD50634.1"/>
    </source>
</evidence>
<feature type="transmembrane region" description="Helical" evidence="7">
    <location>
        <begin position="91"/>
        <end position="109"/>
    </location>
</feature>
<evidence type="ECO:0000313" key="10">
    <source>
        <dbReference type="Proteomes" id="UP000280935"/>
    </source>
</evidence>
<dbReference type="PANTHER" id="PTHR33778">
    <property type="entry name" value="PROTEIN MGTC"/>
    <property type="match status" value="1"/>
</dbReference>
<dbReference type="GO" id="GO:0005886">
    <property type="term" value="C:plasma membrane"/>
    <property type="evidence" value="ECO:0007669"/>
    <property type="project" value="UniProtKB-SubCell"/>
</dbReference>
<evidence type="ECO:0000259" key="8">
    <source>
        <dbReference type="Pfam" id="PF02308"/>
    </source>
</evidence>
<feature type="domain" description="MgtC/SapB/SrpB/YhiD N-terminal" evidence="8">
    <location>
        <begin position="6"/>
        <end position="135"/>
    </location>
</feature>
<evidence type="ECO:0000256" key="5">
    <source>
        <dbReference type="ARBA" id="ARBA00022989"/>
    </source>
</evidence>
<evidence type="ECO:0000256" key="7">
    <source>
        <dbReference type="SAM" id="Phobius"/>
    </source>
</evidence>
<evidence type="ECO:0000256" key="1">
    <source>
        <dbReference type="ARBA" id="ARBA00004651"/>
    </source>
</evidence>
<comment type="subcellular location">
    <subcellularLocation>
        <location evidence="1">Cell membrane</location>
        <topology evidence="1">Multi-pass membrane protein</topology>
    </subcellularLocation>
</comment>
<protein>
    <submittedName>
        <fullName evidence="9">MgtC/SapB family protein</fullName>
    </submittedName>
</protein>
<evidence type="ECO:0000256" key="6">
    <source>
        <dbReference type="ARBA" id="ARBA00023136"/>
    </source>
</evidence>
<keyword evidence="5 7" id="KW-1133">Transmembrane helix</keyword>
<dbReference type="InterPro" id="IPR003416">
    <property type="entry name" value="MgtC/SapB/SrpB/YhiD_fam"/>
</dbReference>
<dbReference type="Pfam" id="PF02308">
    <property type="entry name" value="MgtC"/>
    <property type="match status" value="1"/>
</dbReference>
<evidence type="ECO:0000256" key="2">
    <source>
        <dbReference type="ARBA" id="ARBA00009298"/>
    </source>
</evidence>
<evidence type="ECO:0000256" key="3">
    <source>
        <dbReference type="ARBA" id="ARBA00022475"/>
    </source>
</evidence>
<gene>
    <name evidence="9" type="ORF">EII35_04095</name>
</gene>
<name>A0A3P1WVH9_9ACTN</name>
<sequence>MVIAELTLATVLSAAIGLEREFNSKPAGIRTCALVGLGSALFTAVSRHGEWLLPGLTITNVDGSRVAAQIVSGIGFMGAGLIFVRRDFVRGLTTAACVWLVAAVGMAAGAGTIDIAIAGTVLYMVAVVGLQPLRRRLPHARSTVETVWITYRDGKGVLRDIMTAIGDHAVMMDHLKVLPHDSPDVSFPTQRVRIELHSHGGAFTPLIHTLAQIPGVVEVQSSHEHDES</sequence>
<keyword evidence="4 7" id="KW-0812">Transmembrane</keyword>
<dbReference type="InterPro" id="IPR049177">
    <property type="entry name" value="MgtC_SapB_SrpB_YhiD_N"/>
</dbReference>
<keyword evidence="3" id="KW-1003">Cell membrane</keyword>
<dbReference type="OrthoDB" id="9811198at2"/>
<dbReference type="EMBL" id="RQYT01000005">
    <property type="protein sequence ID" value="RRD50634.1"/>
    <property type="molecule type" value="Genomic_DNA"/>
</dbReference>
<dbReference type="PRINTS" id="PR01837">
    <property type="entry name" value="MGTCSAPBPROT"/>
</dbReference>
<dbReference type="RefSeq" id="WP_125227237.1">
    <property type="nucleotide sequence ID" value="NZ_RQYT01000005.1"/>
</dbReference>
<dbReference type="Proteomes" id="UP000280935">
    <property type="component" value="Unassembled WGS sequence"/>
</dbReference>
<keyword evidence="6 7" id="KW-0472">Membrane</keyword>
<feature type="transmembrane region" description="Helical" evidence="7">
    <location>
        <begin position="66"/>
        <end position="84"/>
    </location>
</feature>
<accession>A0A3P1WVH9</accession>
<proteinExistence type="inferred from homology"/>
<reference evidence="9 10" key="1">
    <citation type="submission" date="2018-11" db="EMBL/GenBank/DDBJ databases">
        <title>Genomes From Bacteria Associated with the Canine Oral Cavity: a Test Case for Automated Genome-Based Taxonomic Assignment.</title>
        <authorList>
            <person name="Coil D.A."/>
            <person name="Jospin G."/>
            <person name="Darling A.E."/>
            <person name="Wallis C."/>
            <person name="Davis I.J."/>
            <person name="Harris S."/>
            <person name="Eisen J.A."/>
            <person name="Holcombe L.J."/>
            <person name="O'Flynn C."/>
        </authorList>
    </citation>
    <scope>NUCLEOTIDE SEQUENCE [LARGE SCALE GENOMIC DNA]</scope>
    <source>
        <strain evidence="9 10">OH2822_COT-296</strain>
    </source>
</reference>
<organism evidence="9 10">
    <name type="scientific">Arachnia propionica</name>
    <dbReference type="NCBI Taxonomy" id="1750"/>
    <lineage>
        <taxon>Bacteria</taxon>
        <taxon>Bacillati</taxon>
        <taxon>Actinomycetota</taxon>
        <taxon>Actinomycetes</taxon>
        <taxon>Propionibacteriales</taxon>
        <taxon>Propionibacteriaceae</taxon>
        <taxon>Arachnia</taxon>
    </lineage>
</organism>
<feature type="transmembrane region" description="Helical" evidence="7">
    <location>
        <begin position="27"/>
        <end position="46"/>
    </location>
</feature>